<feature type="compositionally biased region" description="Basic and acidic residues" evidence="1">
    <location>
        <begin position="87"/>
        <end position="99"/>
    </location>
</feature>
<protein>
    <submittedName>
        <fullName evidence="3">DnaJ domain-containing protein</fullName>
    </submittedName>
</protein>
<feature type="compositionally biased region" description="Basic and acidic residues" evidence="1">
    <location>
        <begin position="331"/>
        <end position="347"/>
    </location>
</feature>
<name>A0ABW0EKC7_9PSEU</name>
<feature type="compositionally biased region" description="Basic and acidic residues" evidence="1">
    <location>
        <begin position="1"/>
        <end position="25"/>
    </location>
</feature>
<feature type="region of interest" description="Disordered" evidence="1">
    <location>
        <begin position="1883"/>
        <end position="1974"/>
    </location>
</feature>
<feature type="region of interest" description="Disordered" evidence="1">
    <location>
        <begin position="2247"/>
        <end position="2400"/>
    </location>
</feature>
<evidence type="ECO:0000256" key="1">
    <source>
        <dbReference type="SAM" id="MobiDB-lite"/>
    </source>
</evidence>
<evidence type="ECO:0000313" key="3">
    <source>
        <dbReference type="EMBL" id="MFC5287862.1"/>
    </source>
</evidence>
<proteinExistence type="predicted"/>
<feature type="region of interest" description="Disordered" evidence="1">
    <location>
        <begin position="3937"/>
        <end position="3992"/>
    </location>
</feature>
<gene>
    <name evidence="3" type="ORF">ACFPM7_12440</name>
</gene>
<feature type="compositionally biased region" description="Basic and acidic residues" evidence="1">
    <location>
        <begin position="1080"/>
        <end position="1096"/>
    </location>
</feature>
<feature type="domain" description="J" evidence="2">
    <location>
        <begin position="4005"/>
        <end position="4070"/>
    </location>
</feature>
<feature type="region of interest" description="Disordered" evidence="1">
    <location>
        <begin position="2564"/>
        <end position="2593"/>
    </location>
</feature>
<dbReference type="SUPFAM" id="SSF46565">
    <property type="entry name" value="Chaperone J-domain"/>
    <property type="match status" value="1"/>
</dbReference>
<dbReference type="Gene3D" id="1.10.287.110">
    <property type="entry name" value="DnaJ domain"/>
    <property type="match status" value="1"/>
</dbReference>
<feature type="region of interest" description="Disordered" evidence="1">
    <location>
        <begin position="288"/>
        <end position="359"/>
    </location>
</feature>
<feature type="region of interest" description="Disordered" evidence="1">
    <location>
        <begin position="2045"/>
        <end position="2076"/>
    </location>
</feature>
<feature type="compositionally biased region" description="Pro residues" evidence="1">
    <location>
        <begin position="817"/>
        <end position="832"/>
    </location>
</feature>
<feature type="compositionally biased region" description="Basic and acidic residues" evidence="1">
    <location>
        <begin position="2148"/>
        <end position="2158"/>
    </location>
</feature>
<feature type="region of interest" description="Disordered" evidence="1">
    <location>
        <begin position="453"/>
        <end position="479"/>
    </location>
</feature>
<feature type="compositionally biased region" description="Basic and acidic residues" evidence="1">
    <location>
        <begin position="1657"/>
        <end position="1666"/>
    </location>
</feature>
<accession>A0ABW0EKC7</accession>
<feature type="compositionally biased region" description="Low complexity" evidence="1">
    <location>
        <begin position="2569"/>
        <end position="2580"/>
    </location>
</feature>
<dbReference type="Pfam" id="PF00226">
    <property type="entry name" value="DnaJ"/>
    <property type="match status" value="1"/>
</dbReference>
<comment type="caution">
    <text evidence="3">The sequence shown here is derived from an EMBL/GenBank/DDBJ whole genome shotgun (WGS) entry which is preliminary data.</text>
</comment>
<organism evidence="3 4">
    <name type="scientific">Actinokineospora guangxiensis</name>
    <dbReference type="NCBI Taxonomy" id="1490288"/>
    <lineage>
        <taxon>Bacteria</taxon>
        <taxon>Bacillati</taxon>
        <taxon>Actinomycetota</taxon>
        <taxon>Actinomycetes</taxon>
        <taxon>Pseudonocardiales</taxon>
        <taxon>Pseudonocardiaceae</taxon>
        <taxon>Actinokineospora</taxon>
    </lineage>
</organism>
<evidence type="ECO:0000313" key="4">
    <source>
        <dbReference type="Proteomes" id="UP001596157"/>
    </source>
</evidence>
<sequence>MTERPAPERSTSERPAPERPAEKVAKPSPAPVKLHPKPEEVLAAPVPHLTPDLLPPTPRPPTPTTPFPRVDTTWTTRRDGATPTRFTSERFDPHSKDGGLHTADGQVSGRITQIRYDLRHFEVAPGKWVVEFTVPLDLVSPDGSVDAKARRGLADELQAELDKHFNHKHTWPGKGQFQGSQVHFTVDAATPNGVTRGWDADPKANVPVEIRAGDGKVNQVQWDAAAPVGSRLHEYFHFLGLGEGYTDPDLLFNRPTGRGGIMGDIAHKVLTAEQLGLIATLHEQSRPVASHSLADEARPAPAPAAAGPLVSSIASDGPYTAQHSPANAPKPDPDNPPRGGPEEHELRTLPPRGEPTADLNIPEYVRDNRGAGASEQKSVLVGADIKGGIARDVPALREHPMLQRIQDEVSTNVLSFLNESQRPPFRVVDGKNVYEVRPRTRPLWDKAEFVDPDAAPGEVKSKTDNKTWSNNTAGAKRDGSLNVQASYSATPPLVVAAKVGVPGAPSLSHDVTGQLKTTQSTEAETTGMRTVKVPVEVTYTVLDADGRTVAEITPGSERAITGTAEIAVPPGFTRADPDAGPVPVTALPKAPAVEELHSIPGTRGGFFEQTARDLPKRVTEIRSTGRGDLQEFLSDGNIWANWHKMAVTDAQLKVDPDAGWVRSKPLVKGPESGSWSHKASMVEMRAIARTVEVIQTLPDAKSTAHRFVKDTLTTSDSTSRGVDGTVTVVAGADIAGVVHAGIGPALGASATKSHTMQHSDKSLHKTSLTKEGEAVRYRTEHVLQVRPFGGAVKTLDGIIETFQSTSRDKAADAGLVPPKPDPTPITPDPSTPKPGNQGPATPQPTTQDPTTQSQPTQNQSTPTPSDPEGSTRPTPEADEQPVRYPPAHIVSGHSIGGAVVDDFRGGEALYRAVADTLRTLPGHKWYHLTRSDYVLEFGDAKLTSKYSRGLKASIERLLGRGDQLKKDLSGEHLSELVDTMLTDRGLSFTVSPKQATFQDYVTTVTLKATMDQVRGLGTPEDFTHVTDAKAKQNSKLTDEKTLKLDAGIRPRVWHPFSTTGHSHNGNLNITKSKAWTHTDELSGKSHEGTVRTHGDSVGEDGTVGQQKMWPFGARLTITPEVQSYVRTSPLLRKITIGGHGSSVPTLVEVKGSGDLKSHDVQLRVLVPEVLTSDTAPEALARVRPTDVRTMDHVPRPNELVRKAPHALDGLDIVAVLGTDHIGNAVDERAFTASGDPIDALGPDGKAAFPRGGSRATEAQLTPDGLRRSGTPFEPIEVHRDWQRRRRDLSVDTTVLLTPKNPEPVTALEYQSIEKTYGGGSGISKGDKTASSVGVEVGNTVVPVGAAGGNSGTVVRFRALAGGSVTPVDLRWGKGGTADIGSSTEATVKGAVPVKETLVWVDVATDVVSEAKYQGNIDKAGWFDGKEPGRSGTSFTLPKSMLVWATDAQIAAMRGEPQDGPVQGPPSMPAPESVVGGKGVSLGLGAVTSVVDVRDRMPHLHRRLAESLGEQAADALLPKSKHDAKHDNHGMVDRFLANVNRAAGIALNGGQIAPLREEIGRWQGKTYYLTVGADFVDAPRFTGIEHVDKLATADSLSMSTGKSTSSGHTVGSVEALFRPGVNISGKGDPGAATSRTGHGPASGNLQTGGAAGVSLSRNDAERSDSLGHSHKQTAETSGPVASYTGKIQLDLRIERGYGLDENGVETASQPVARDQAAIRDVTLLKLPEESFPAPKGERFGEDGPEAWTEDRPRPKKVTPEQLAEWRTEPGHVALLEPGADKPDGLGYERGDFIAEHYLGDMTAFRERAELAVSRAPGGVVDSRTVADLKAALTLPAVKAGLPEMMRGGFTVPLKDFDLEVHARLPEEQRLSSVSAAVEIEAKSDAQHKSTYTAKSGHSAETSAVPLLGGAGVGHPGGANDLGEGRRNFGSHFASTQTNSLPTGKHESVLSGEQYRSRPKDKVPGLPGTSAEKSKITQVDLHDVEFRFVAKPKPGLFSRSGAGVADLPVTDAFAIRHRPDATRPLPESLTDAATALADAGKAWTAAEKAVEAQQLQQGKGKEPEDASPATKRDEAEATYHEARRVYDEQIVAARAETPIHQAARTAEQAAATAAKEAARAEQAAAAATRAGDAAATAEREGRPAAAEQARTQRAEHEATAHRAAQAARDAAAKAADAVRAIEDTRRPAIMDARHGAQRHAAEIPALATPDRDTATPSAATRTGTDLDGSPATRKPTFALETMRAAARMGVNAAHRATAAAQRAQDSAHTATRHDPEPPPSRTTPDPTPRSSAPRPAAPRSVADVGGFWSENTPETRPSHSRSTDVGPQAAPEVRSVESSRSTGVRFEDTAETRSSGSRSEPTPQRPDPTPEPSTRQDRITGTGSGPEATGAHPIDPSPNRVSLGTFATKADAEGYVREHYPLIPKVNKQHFDSDTPGHRTNCAAAAIQTINTIRDGKAHQAGPSAPVKTEDVERAVGARFRKVDDFDMIDWIMSRPDVPIGSQALVFLNQEDRNGHYISVHKKPEGGDRFRVVYLDGQDGLLADLGTKPSEIGLMQLPGVVRPLPVHALEPPADGRAAAGPAPSKPVSQDDLPPGTVVAASALSEAQRAQLERHGANTVVAKAGGFRELSNFIDAIKRSLDADSPKEFARITGKLAEIDKKMTFSRNTIAEKAGVRVHLLREDGSWSSYGPRSGRPVHLVNLSSEDAPRYAATTQVVHLGRPGIVYPGPTKTMADGKPHVEHRGEFEVETIKGEHYVRVYTAVYDVAEPGSNYKEVHQDRKGHVTPQVPLNKDRKPGSLWVGGGRPLRAVQWVSKYERQQVQERIDAAAQGKAGPSSSVAPLLRSYLVPLAVYQKASEDARGEHIADKDTSQMVDPTGESNQFGMRGDGRDSLQEHALDWSLVTYVPLGTESHPRPNLSGRVESIGDLYNRLGIGEDFDSTALGHLNDPWFSWARQTDGTQVFKGFNNSAPALRGIGNRLMTAHALWQAQKSGAESMDAFHTRQELGPGETETAPPKQPTDADLNTFVNTYTPAAENLNAVTDAIRTQLGASVTAVATAPIPAVWGNVRVAIGEAFAALGKDKAFLKEINGVFKVVPGAPEPKAPGTFAELRALVANGTADGRTWQEAVTEPVARKFTERILADKRFEILDTTNLADPLRTGIQGMLDTFFGDITAGTPNATLLEGASTTANQQTWMDRARVQAVIDQVGERIGHRDHSPLPKTALAVDPVKLAEYFQETLMKDVRKATVDKVLSQNLVDVAPDAQRTMFRDKIGTKIADSLRKLIKPGNGPLGLVEPAAVKRLAADVSAAVAGRVNAVIDNAPLRLITRDELDPVMTTTVPRFATIAYLGALNSMDADRNKFDLDTRTSDLDPYPNEFGRWRVEHTLGYTQKGDPEVFAKHREVGDDLKRTINDVLAKPKHDHSAAYRVVEQLITALDDGVTREHEGIRRKFNEMIKEHNGSAINRAEGEKGEPLFHEHAQMVLNQYFQLTRNDDESKRFISREALAKAILFHDMDKVNSKNLYGDSKAAHDAEPEHRGAVTAMNRHEGLWSSKREFGIAKAIVDADPIGLYLRHREDKKGQQKGHDVTEAYKFIRRVAHQWGPPVDPSATEDGPKTTTVTEQKLKKLAGASALELTKLTGVSARDVKNFFTEVEQYFQADFSSYSTEARYVNPQRPDEGVVPGRKSGFSGLRRVDSDDPEKQNHPDETGAFVFAEGGRRYDYLTYSSDNSDYHSKMEKLRELFERDIRAEDGMPPLSGEGGVSGIGGSRLPAVFQGRDGQGASVRFSRDDVVESDLGRGIAFDRLERVRAWAEDAGRFVPRPSVVRTDDDDEIDIDALLDTAFPQPDPTPPSLEAITVAARVEGERFALPVESADGDADVLVRPPVFAEVLASSPAFQRRYDQAQAPSVRLVSPTGADTAAAEARLADALGDLGYPLQQAAPSAPTADTGQHGWWSGDSEAGADAWQQDPQPDPTRPDQAQSDQTQPEDEYAKEVRRLDETDPRDLYRVLGLPPTATEAEIRAAFDRLAHLMHPALHPDDPRAAERYRNIYDAFMALSNPHSRAGYDAHLRHLAQAGLPWPPIGSDHGHLAVRGGSGGI</sequence>
<dbReference type="PROSITE" id="PS50076">
    <property type="entry name" value="DNAJ_2"/>
    <property type="match status" value="1"/>
</dbReference>
<feature type="compositionally biased region" description="Pro residues" evidence="1">
    <location>
        <begin position="53"/>
        <end position="66"/>
    </location>
</feature>
<feature type="region of interest" description="Disordered" evidence="1">
    <location>
        <begin position="749"/>
        <end position="771"/>
    </location>
</feature>
<feature type="region of interest" description="Disordered" evidence="1">
    <location>
        <begin position="1729"/>
        <end position="1755"/>
    </location>
</feature>
<feature type="compositionally biased region" description="Low complexity" evidence="1">
    <location>
        <begin position="2286"/>
        <end position="2301"/>
    </location>
</feature>
<feature type="region of interest" description="Disordered" evidence="1">
    <location>
        <begin position="1619"/>
        <end position="1680"/>
    </location>
</feature>
<dbReference type="EMBL" id="JBHSKF010000005">
    <property type="protein sequence ID" value="MFC5287862.1"/>
    <property type="molecule type" value="Genomic_DNA"/>
</dbReference>
<feature type="region of interest" description="Disordered" evidence="1">
    <location>
        <begin position="1"/>
        <end position="104"/>
    </location>
</feature>
<feature type="region of interest" description="Disordered" evidence="1">
    <location>
        <begin position="2120"/>
        <end position="2169"/>
    </location>
</feature>
<dbReference type="InterPro" id="IPR001623">
    <property type="entry name" value="DnaJ_domain"/>
</dbReference>
<feature type="region of interest" description="Disordered" evidence="1">
    <location>
        <begin position="806"/>
        <end position="889"/>
    </location>
</feature>
<dbReference type="CDD" id="cd06257">
    <property type="entry name" value="DnaJ"/>
    <property type="match status" value="1"/>
</dbReference>
<feature type="compositionally biased region" description="Pro residues" evidence="1">
    <location>
        <begin position="2275"/>
        <end position="2285"/>
    </location>
</feature>
<feature type="region of interest" description="Disordered" evidence="1">
    <location>
        <begin position="1080"/>
        <end position="1104"/>
    </location>
</feature>
<dbReference type="Proteomes" id="UP001596157">
    <property type="component" value="Unassembled WGS sequence"/>
</dbReference>
<feature type="compositionally biased region" description="Basic and acidic residues" evidence="1">
    <location>
        <begin position="757"/>
        <end position="771"/>
    </location>
</feature>
<feature type="region of interest" description="Disordered" evidence="1">
    <location>
        <begin position="2771"/>
        <end position="2798"/>
    </location>
</feature>
<feature type="compositionally biased region" description="Basic and acidic residues" evidence="1">
    <location>
        <begin position="3692"/>
        <end position="3707"/>
    </location>
</feature>
<feature type="compositionally biased region" description="Polar residues" evidence="1">
    <location>
        <begin position="1931"/>
        <end position="1940"/>
    </location>
</feature>
<dbReference type="SMART" id="SM00271">
    <property type="entry name" value="DnaJ"/>
    <property type="match status" value="1"/>
</dbReference>
<dbReference type="InterPro" id="IPR036869">
    <property type="entry name" value="J_dom_sf"/>
</dbReference>
<feature type="compositionally biased region" description="Low complexity" evidence="1">
    <location>
        <begin position="2250"/>
        <end position="2267"/>
    </location>
</feature>
<dbReference type="PANTHER" id="PTHR48125">
    <property type="entry name" value="LP07818P1"/>
    <property type="match status" value="1"/>
</dbReference>
<feature type="compositionally biased region" description="Low complexity" evidence="1">
    <location>
        <begin position="2159"/>
        <end position="2169"/>
    </location>
</feature>
<keyword evidence="4" id="KW-1185">Reference proteome</keyword>
<evidence type="ECO:0000259" key="2">
    <source>
        <dbReference type="PROSITE" id="PS50076"/>
    </source>
</evidence>
<feature type="region of interest" description="Disordered" evidence="1">
    <location>
        <begin position="3673"/>
        <end position="3707"/>
    </location>
</feature>
<feature type="compositionally biased region" description="Low complexity" evidence="1">
    <location>
        <begin position="2120"/>
        <end position="2134"/>
    </location>
</feature>
<reference evidence="4" key="1">
    <citation type="journal article" date="2019" name="Int. J. Syst. Evol. Microbiol.">
        <title>The Global Catalogue of Microorganisms (GCM) 10K type strain sequencing project: providing services to taxonomists for standard genome sequencing and annotation.</title>
        <authorList>
            <consortium name="The Broad Institute Genomics Platform"/>
            <consortium name="The Broad Institute Genome Sequencing Center for Infectious Disease"/>
            <person name="Wu L."/>
            <person name="Ma J."/>
        </authorList>
    </citation>
    <scope>NUCLEOTIDE SEQUENCE [LARGE SCALE GENOMIC DNA]</scope>
    <source>
        <strain evidence="4">CCUG 59778</strain>
    </source>
</reference>
<feature type="compositionally biased region" description="Low complexity" evidence="1">
    <location>
        <begin position="833"/>
        <end position="867"/>
    </location>
</feature>
<feature type="region of interest" description="Disordered" evidence="1">
    <location>
        <begin position="2191"/>
        <end position="2231"/>
    </location>
</feature>
<feature type="compositionally biased region" description="Polar residues" evidence="1">
    <location>
        <begin position="2212"/>
        <end position="2221"/>
    </location>
</feature>
<dbReference type="PANTHER" id="PTHR48125:SF10">
    <property type="entry name" value="OS12G0136300 PROTEIN"/>
    <property type="match status" value="1"/>
</dbReference>
<feature type="compositionally biased region" description="Basic and acidic residues" evidence="1">
    <location>
        <begin position="2057"/>
        <end position="2076"/>
    </location>
</feature>
<dbReference type="RefSeq" id="WP_378247266.1">
    <property type="nucleotide sequence ID" value="NZ_JBHSKF010000005.1"/>
</dbReference>
<feature type="compositionally biased region" description="Polar residues" evidence="1">
    <location>
        <begin position="1887"/>
        <end position="1900"/>
    </location>
</feature>